<dbReference type="SUPFAM" id="SSF141000">
    <property type="entry name" value="Glu-tRNAGln amidotransferase C subunit"/>
    <property type="match status" value="1"/>
</dbReference>
<dbReference type="GO" id="GO:0016740">
    <property type="term" value="F:transferase activity"/>
    <property type="evidence" value="ECO:0007669"/>
    <property type="project" value="UniProtKB-KW"/>
</dbReference>
<name>A0A1H9R1Q6_9ACTN</name>
<dbReference type="InterPro" id="IPR003837">
    <property type="entry name" value="GatC"/>
</dbReference>
<dbReference type="Pfam" id="PF02686">
    <property type="entry name" value="GatC"/>
    <property type="match status" value="1"/>
</dbReference>
<evidence type="ECO:0000313" key="3">
    <source>
        <dbReference type="Proteomes" id="UP000198815"/>
    </source>
</evidence>
<keyword evidence="1" id="KW-0067">ATP-binding</keyword>
<dbReference type="GO" id="GO:0050566">
    <property type="term" value="F:asparaginyl-tRNA synthase (glutamine-hydrolyzing) activity"/>
    <property type="evidence" value="ECO:0007669"/>
    <property type="project" value="RHEA"/>
</dbReference>
<evidence type="ECO:0000313" key="2">
    <source>
        <dbReference type="EMBL" id="SER66761.1"/>
    </source>
</evidence>
<dbReference type="HAMAP" id="MF_00122">
    <property type="entry name" value="GatC"/>
    <property type="match status" value="1"/>
</dbReference>
<dbReference type="GO" id="GO:0005524">
    <property type="term" value="F:ATP binding"/>
    <property type="evidence" value="ECO:0007669"/>
    <property type="project" value="UniProtKB-KW"/>
</dbReference>
<keyword evidence="2" id="KW-0808">Transferase</keyword>
<dbReference type="GO" id="GO:0006450">
    <property type="term" value="P:regulation of translational fidelity"/>
    <property type="evidence" value="ECO:0007669"/>
    <property type="project" value="InterPro"/>
</dbReference>
<comment type="function">
    <text evidence="1">Allows the formation of correctly charged Asn-tRNA(Asn) or Gln-tRNA(Gln) through the transamidation of misacylated Asp-tRNA(Asn) or Glu-tRNA(Gln) in organisms which lack either or both of asparaginyl-tRNA or glutaminyl-tRNA synthetases. The reaction takes place in the presence of glutamine and ATP through an activated phospho-Asp-tRNA(Asn) or phospho-Glu-tRNA(Gln).</text>
</comment>
<dbReference type="STRING" id="64702.SAMN05443377_10585"/>
<dbReference type="EMBL" id="FOGZ01000005">
    <property type="protein sequence ID" value="SER66761.1"/>
    <property type="molecule type" value="Genomic_DNA"/>
</dbReference>
<gene>
    <name evidence="1" type="primary">gatC</name>
    <name evidence="2" type="ORF">SAMN05443377_10585</name>
</gene>
<dbReference type="AlphaFoldDB" id="A0A1H9R1Q6"/>
<evidence type="ECO:0000256" key="1">
    <source>
        <dbReference type="HAMAP-Rule" id="MF_00122"/>
    </source>
</evidence>
<keyword evidence="3" id="KW-1185">Reference proteome</keyword>
<keyword evidence="1" id="KW-0648">Protein biosynthesis</keyword>
<dbReference type="PANTHER" id="PTHR15004">
    <property type="entry name" value="GLUTAMYL-TRNA(GLN) AMIDOTRANSFERASE SUBUNIT C, MITOCHONDRIAL"/>
    <property type="match status" value="1"/>
</dbReference>
<dbReference type="InterPro" id="IPR036113">
    <property type="entry name" value="Asp/Glu-ADT_sf_sub_c"/>
</dbReference>
<dbReference type="EC" id="6.3.5.-" evidence="1"/>
<reference evidence="2 3" key="1">
    <citation type="submission" date="2016-10" db="EMBL/GenBank/DDBJ databases">
        <authorList>
            <person name="de Groot N.N."/>
        </authorList>
    </citation>
    <scope>NUCLEOTIDE SEQUENCE [LARGE SCALE GENOMIC DNA]</scope>
    <source>
        <strain evidence="2 3">DSM 16859</strain>
    </source>
</reference>
<dbReference type="Proteomes" id="UP000198815">
    <property type="component" value="Unassembled WGS sequence"/>
</dbReference>
<dbReference type="GO" id="GO:0006412">
    <property type="term" value="P:translation"/>
    <property type="evidence" value="ECO:0007669"/>
    <property type="project" value="UniProtKB-UniRule"/>
</dbReference>
<keyword evidence="1" id="KW-0436">Ligase</keyword>
<organism evidence="2 3">
    <name type="scientific">Propionibacterium cyclohexanicum</name>
    <dbReference type="NCBI Taxonomy" id="64702"/>
    <lineage>
        <taxon>Bacteria</taxon>
        <taxon>Bacillati</taxon>
        <taxon>Actinomycetota</taxon>
        <taxon>Actinomycetes</taxon>
        <taxon>Propionibacteriales</taxon>
        <taxon>Propionibacteriaceae</taxon>
        <taxon>Propionibacterium</taxon>
    </lineage>
</organism>
<dbReference type="GO" id="GO:0050567">
    <property type="term" value="F:glutaminyl-tRNA synthase (glutamine-hydrolyzing) activity"/>
    <property type="evidence" value="ECO:0007669"/>
    <property type="project" value="UniProtKB-UniRule"/>
</dbReference>
<dbReference type="NCBIfam" id="TIGR00135">
    <property type="entry name" value="gatC"/>
    <property type="match status" value="1"/>
</dbReference>
<sequence length="100" mass="10751">MAVSPQDVSRLADLARIELTDQELAELAPQIDVILDAVASVSEVADLDIAPISHAVQQTNVMREDICTPSFAPEAMLAGAPAVVEQRFRVPRIIDDSNAQ</sequence>
<proteinExistence type="inferred from homology"/>
<dbReference type="GO" id="GO:0070681">
    <property type="term" value="P:glutaminyl-tRNAGln biosynthesis via transamidation"/>
    <property type="evidence" value="ECO:0007669"/>
    <property type="project" value="TreeGrafter"/>
</dbReference>
<dbReference type="PANTHER" id="PTHR15004:SF0">
    <property type="entry name" value="GLUTAMYL-TRNA(GLN) AMIDOTRANSFERASE SUBUNIT C, MITOCHONDRIAL"/>
    <property type="match status" value="1"/>
</dbReference>
<comment type="catalytic activity">
    <reaction evidence="1">
        <text>L-aspartyl-tRNA(Asn) + L-glutamine + ATP + H2O = L-asparaginyl-tRNA(Asn) + L-glutamate + ADP + phosphate + 2 H(+)</text>
        <dbReference type="Rhea" id="RHEA:14513"/>
        <dbReference type="Rhea" id="RHEA-COMP:9674"/>
        <dbReference type="Rhea" id="RHEA-COMP:9677"/>
        <dbReference type="ChEBI" id="CHEBI:15377"/>
        <dbReference type="ChEBI" id="CHEBI:15378"/>
        <dbReference type="ChEBI" id="CHEBI:29985"/>
        <dbReference type="ChEBI" id="CHEBI:30616"/>
        <dbReference type="ChEBI" id="CHEBI:43474"/>
        <dbReference type="ChEBI" id="CHEBI:58359"/>
        <dbReference type="ChEBI" id="CHEBI:78515"/>
        <dbReference type="ChEBI" id="CHEBI:78516"/>
        <dbReference type="ChEBI" id="CHEBI:456216"/>
    </reaction>
</comment>
<comment type="similarity">
    <text evidence="1">Belongs to the GatC family.</text>
</comment>
<accession>A0A1H9R1Q6</accession>
<comment type="subunit">
    <text evidence="1">Heterotrimer of A, B and C subunits.</text>
</comment>
<comment type="catalytic activity">
    <reaction evidence="1">
        <text>L-glutamyl-tRNA(Gln) + L-glutamine + ATP + H2O = L-glutaminyl-tRNA(Gln) + L-glutamate + ADP + phosphate + H(+)</text>
        <dbReference type="Rhea" id="RHEA:17521"/>
        <dbReference type="Rhea" id="RHEA-COMP:9681"/>
        <dbReference type="Rhea" id="RHEA-COMP:9684"/>
        <dbReference type="ChEBI" id="CHEBI:15377"/>
        <dbReference type="ChEBI" id="CHEBI:15378"/>
        <dbReference type="ChEBI" id="CHEBI:29985"/>
        <dbReference type="ChEBI" id="CHEBI:30616"/>
        <dbReference type="ChEBI" id="CHEBI:43474"/>
        <dbReference type="ChEBI" id="CHEBI:58359"/>
        <dbReference type="ChEBI" id="CHEBI:78520"/>
        <dbReference type="ChEBI" id="CHEBI:78521"/>
        <dbReference type="ChEBI" id="CHEBI:456216"/>
    </reaction>
</comment>
<keyword evidence="1" id="KW-0547">Nucleotide-binding</keyword>
<protein>
    <recommendedName>
        <fullName evidence="1">Aspartyl/glutamyl-tRNA(Asn/Gln) amidotransferase subunit C</fullName>
        <shortName evidence="1">Asp/Glu-ADT subunit C</shortName>
        <ecNumber evidence="1">6.3.5.-</ecNumber>
    </recommendedName>
</protein>
<dbReference type="Gene3D" id="1.10.20.60">
    <property type="entry name" value="Glu-tRNAGln amidotransferase C subunit, N-terminal domain"/>
    <property type="match status" value="1"/>
</dbReference>